<dbReference type="SUPFAM" id="SSF52266">
    <property type="entry name" value="SGNH hydrolase"/>
    <property type="match status" value="1"/>
</dbReference>
<evidence type="ECO:0000256" key="1">
    <source>
        <dbReference type="ARBA" id="ARBA00022801"/>
    </source>
</evidence>
<feature type="chain" id="PRO_5002802745" evidence="3">
    <location>
        <begin position="22"/>
        <end position="544"/>
    </location>
</feature>
<sequence length="544" mass="59578" precursor="true">MKPHLATLILATSILGGPALADVKLPAVISDNMILQQETPAGVWGWADPGEKVTVKFAGKSAEATADEKGKWGLKLQGLTAGQSGEMTVAGKNTLAIKNVLVGEVWVASGQSNMEFTLSGAKDHDAEIKAADFPQIRMFTVQKSAKTEPADDCVGKWEICTPQTSPHFSAVGYFFARRLYQTLKEPIGIIHTSWGGTPAEFWTPKPILARDPAFKPAFDSWEKAVANYPQAKEKYEKDLAEWKEATKTPPADGKPAPKAPRPPRGGDAFGSPGCLYNGMVAPLVHYTIRGTIWYQGEANAGAPDLYKKLFPTMIRSWRKEWQIEDFPFLYVQLANFMQRHAEPTDTNWARLREAQLETLDVPHTGMAVTIDIGDSKNIHPTDKQDVGLRLALWAEATVYYRDEEFSGPLASGFQIEDGRARLTFRNGEGMKSADGGQTQGLRPCPVKIASSFGPMRRSRATTSSSPARRCRNPSPCATVWDDDPECNLINNTGLPASPFRTDEWPFGVAEIARRVAIKVNVDSLCHRVHRSRAAGAPSSVASQL</sequence>
<feature type="domain" description="Sialate O-acetylesterase" evidence="4">
    <location>
        <begin position="277"/>
        <end position="386"/>
    </location>
</feature>
<organism evidence="5 6">
    <name type="scientific">Chthoniobacter flavus Ellin428</name>
    <dbReference type="NCBI Taxonomy" id="497964"/>
    <lineage>
        <taxon>Bacteria</taxon>
        <taxon>Pseudomonadati</taxon>
        <taxon>Verrucomicrobiota</taxon>
        <taxon>Spartobacteria</taxon>
        <taxon>Chthoniobacterales</taxon>
        <taxon>Chthoniobacteraceae</taxon>
        <taxon>Chthoniobacter</taxon>
    </lineage>
</organism>
<accession>B4CVC6</accession>
<evidence type="ECO:0000256" key="2">
    <source>
        <dbReference type="SAM" id="MobiDB-lite"/>
    </source>
</evidence>
<protein>
    <submittedName>
        <fullName evidence="5">Sialate O-acetylesterase</fullName>
        <ecNumber evidence="5">3.1.1.53</ecNumber>
    </submittedName>
</protein>
<feature type="signal peptide" evidence="3">
    <location>
        <begin position="1"/>
        <end position="21"/>
    </location>
</feature>
<dbReference type="PANTHER" id="PTHR22901">
    <property type="entry name" value="SIALATE O-ACETYLESTERASE"/>
    <property type="match status" value="1"/>
</dbReference>
<keyword evidence="1 5" id="KW-0378">Hydrolase</keyword>
<reference evidence="5 6" key="1">
    <citation type="journal article" date="2011" name="J. Bacteriol.">
        <title>Genome sequence of Chthoniobacter flavus Ellin428, an aerobic heterotrophic soil bacterium.</title>
        <authorList>
            <person name="Kant R."/>
            <person name="van Passel M.W."/>
            <person name="Palva A."/>
            <person name="Lucas S."/>
            <person name="Lapidus A."/>
            <person name="Glavina Del Rio T."/>
            <person name="Dalin E."/>
            <person name="Tice H."/>
            <person name="Bruce D."/>
            <person name="Goodwin L."/>
            <person name="Pitluck S."/>
            <person name="Larimer F.W."/>
            <person name="Land M.L."/>
            <person name="Hauser L."/>
            <person name="Sangwan P."/>
            <person name="de Vos W.M."/>
            <person name="Janssen P.H."/>
            <person name="Smidt H."/>
        </authorList>
    </citation>
    <scope>NUCLEOTIDE SEQUENCE [LARGE SCALE GENOMIC DNA]</scope>
    <source>
        <strain evidence="5 6">Ellin428</strain>
    </source>
</reference>
<evidence type="ECO:0000256" key="3">
    <source>
        <dbReference type="SAM" id="SignalP"/>
    </source>
</evidence>
<dbReference type="Gene3D" id="2.60.40.10">
    <property type="entry name" value="Immunoglobulins"/>
    <property type="match status" value="1"/>
</dbReference>
<comment type="caution">
    <text evidence="5">The sequence shown here is derived from an EMBL/GenBank/DDBJ whole genome shotgun (WGS) entry which is preliminary data.</text>
</comment>
<dbReference type="InterPro" id="IPR036514">
    <property type="entry name" value="SGNH_hydro_sf"/>
</dbReference>
<dbReference type="eggNOG" id="COG2755">
    <property type="taxonomic scope" value="Bacteria"/>
</dbReference>
<evidence type="ECO:0000313" key="6">
    <source>
        <dbReference type="Proteomes" id="UP000005824"/>
    </source>
</evidence>
<dbReference type="Pfam" id="PF03629">
    <property type="entry name" value="SASA"/>
    <property type="match status" value="2"/>
</dbReference>
<dbReference type="InParanoid" id="B4CVC6"/>
<dbReference type="EC" id="3.1.1.53" evidence="5"/>
<evidence type="ECO:0000259" key="4">
    <source>
        <dbReference type="Pfam" id="PF03629"/>
    </source>
</evidence>
<name>B4CVC6_9BACT</name>
<feature type="compositionally biased region" description="Low complexity" evidence="2">
    <location>
        <begin position="247"/>
        <end position="256"/>
    </location>
</feature>
<dbReference type="PANTHER" id="PTHR22901:SF0">
    <property type="entry name" value="SIALATE O-ACETYLESTERASE"/>
    <property type="match status" value="1"/>
</dbReference>
<feature type="domain" description="Sialate O-acetylesterase" evidence="4">
    <location>
        <begin position="104"/>
        <end position="215"/>
    </location>
</feature>
<feature type="region of interest" description="Disordered" evidence="2">
    <location>
        <begin position="246"/>
        <end position="267"/>
    </location>
</feature>
<dbReference type="STRING" id="497964.CfE428DRAFT_0613"/>
<keyword evidence="3" id="KW-0732">Signal</keyword>
<gene>
    <name evidence="5" type="ORF">CfE428DRAFT_0613</name>
</gene>
<dbReference type="GO" id="GO:0005975">
    <property type="term" value="P:carbohydrate metabolic process"/>
    <property type="evidence" value="ECO:0007669"/>
    <property type="project" value="TreeGrafter"/>
</dbReference>
<dbReference type="EMBL" id="ABVL01000002">
    <property type="protein sequence ID" value="EDY21368.1"/>
    <property type="molecule type" value="Genomic_DNA"/>
</dbReference>
<keyword evidence="6" id="KW-1185">Reference proteome</keyword>
<dbReference type="InterPro" id="IPR013783">
    <property type="entry name" value="Ig-like_fold"/>
</dbReference>
<dbReference type="InterPro" id="IPR005181">
    <property type="entry name" value="SASA"/>
</dbReference>
<dbReference type="InterPro" id="IPR039329">
    <property type="entry name" value="SIAE"/>
</dbReference>
<evidence type="ECO:0000313" key="5">
    <source>
        <dbReference type="EMBL" id="EDY21368.1"/>
    </source>
</evidence>
<proteinExistence type="predicted"/>
<dbReference type="RefSeq" id="WP_006977940.1">
    <property type="nucleotide sequence ID" value="NZ_ABVL01000002.1"/>
</dbReference>
<dbReference type="AlphaFoldDB" id="B4CVC6"/>
<dbReference type="GO" id="GO:0001681">
    <property type="term" value="F:sialate O-acetylesterase activity"/>
    <property type="evidence" value="ECO:0007669"/>
    <property type="project" value="UniProtKB-EC"/>
</dbReference>
<dbReference type="Gene3D" id="3.40.50.1110">
    <property type="entry name" value="SGNH hydrolase"/>
    <property type="match status" value="1"/>
</dbReference>
<dbReference type="Proteomes" id="UP000005824">
    <property type="component" value="Unassembled WGS sequence"/>
</dbReference>